<dbReference type="PANTHER" id="PTHR12286">
    <property type="entry name" value="SACCHAROPINE DEHYDROGENASE-LIKE OXIDOREDUCTASE"/>
    <property type="match status" value="1"/>
</dbReference>
<dbReference type="GO" id="GO:0016020">
    <property type="term" value="C:membrane"/>
    <property type="evidence" value="ECO:0007669"/>
    <property type="project" value="GOC"/>
</dbReference>
<evidence type="ECO:0000313" key="3">
    <source>
        <dbReference type="WormBase" id="Y50D4B.2b"/>
    </source>
</evidence>
<sequence>MSTRFDVVVYGATGFTGTFIVERMIKSQFFDDLSIAVAGRNEKKLREVLRIVGEKTEKELQGFAIPFPGADLSVMVRSQYYDATVRKSRPVHLSSYFQLDTRFKTYRLILWGAITRAFALASFTRRILLKYPDQCSFRMFKKSGPSAQQIAEASFTYWFFGYGYKETIPLDQQHERKVDRKVVATCKGPDLAYMAASGCVLSAALALVKDKNNLPKEGGVYTPAAAFGDSKIYDYLATFGINFHLESEYDL</sequence>
<dbReference type="Bgee" id="WBGene00021741">
    <property type="expression patterns" value="Expressed in embryo and 2 other cell types or tissues"/>
</dbReference>
<keyword evidence="2" id="KW-1185">Reference proteome</keyword>
<dbReference type="OrthoDB" id="10268090at2759"/>
<dbReference type="InterPro" id="IPR051276">
    <property type="entry name" value="Saccharopine_DH-like_oxidrdct"/>
</dbReference>
<dbReference type="OMA" id="MELVMIG"/>
<dbReference type="AGR" id="WB:WBGene00021741"/>
<dbReference type="WormBase" id="Y50D4B.2b">
    <property type="protein sequence ID" value="CE50927"/>
    <property type="gene ID" value="WBGene00021741"/>
</dbReference>
<dbReference type="ExpressionAtlas" id="A0A0K3AVC7">
    <property type="expression patterns" value="baseline and differential"/>
</dbReference>
<evidence type="ECO:0000313" key="2">
    <source>
        <dbReference type="Proteomes" id="UP000001940"/>
    </source>
</evidence>
<dbReference type="AlphaFoldDB" id="A0A0K3AVC7"/>
<organism evidence="1 2">
    <name type="scientific">Caenorhabditis elegans</name>
    <dbReference type="NCBI Taxonomy" id="6239"/>
    <lineage>
        <taxon>Eukaryota</taxon>
        <taxon>Metazoa</taxon>
        <taxon>Ecdysozoa</taxon>
        <taxon>Nematoda</taxon>
        <taxon>Chromadorea</taxon>
        <taxon>Rhabditida</taxon>
        <taxon>Rhabditina</taxon>
        <taxon>Rhabditomorpha</taxon>
        <taxon>Rhabditoidea</taxon>
        <taxon>Rhabditidae</taxon>
        <taxon>Peloderinae</taxon>
        <taxon>Caenorhabditis</taxon>
    </lineage>
</organism>
<dbReference type="KEGG" id="cel:CELE_Y50D4B.2"/>
<evidence type="ECO:0000313" key="1">
    <source>
        <dbReference type="EMBL" id="CTQ86965.1"/>
    </source>
</evidence>
<proteinExistence type="predicted"/>
<dbReference type="GeneID" id="190094"/>
<dbReference type="Gene3D" id="3.40.50.720">
    <property type="entry name" value="NAD(P)-binding Rossmann-like Domain"/>
    <property type="match status" value="1"/>
</dbReference>
<dbReference type="FunCoup" id="A0A0K3AVC7">
    <property type="interactions" value="512"/>
</dbReference>
<dbReference type="GO" id="GO:0009247">
    <property type="term" value="P:glycolipid biosynthetic process"/>
    <property type="evidence" value="ECO:0000318"/>
    <property type="project" value="GO_Central"/>
</dbReference>
<dbReference type="EMBL" id="BX284605">
    <property type="protein sequence ID" value="CTQ86965.1"/>
    <property type="molecule type" value="Genomic_DNA"/>
</dbReference>
<protein>
    <submittedName>
        <fullName evidence="1">Sacchrp_dh_NADP domain-containing protein</fullName>
    </submittedName>
</protein>
<dbReference type="RefSeq" id="NP_001300266.1">
    <property type="nucleotide sequence ID" value="NM_001313337.1"/>
</dbReference>
<reference evidence="1 2" key="1">
    <citation type="journal article" date="1998" name="Science">
        <title>Genome sequence of the nematode C. elegans: a platform for investigating biology.</title>
        <authorList>
            <consortium name="The C. elegans sequencing consortium"/>
            <person name="Sulson J.E."/>
            <person name="Waterston R."/>
        </authorList>
    </citation>
    <scope>NUCLEOTIDE SEQUENCE [LARGE SCALE GENOMIC DNA]</scope>
    <source>
        <strain evidence="1 2">Bristol N2</strain>
    </source>
</reference>
<name>A0A0K3AVC7_CAEEL</name>
<accession>A0A0K3AVC7</accession>
<dbReference type="Proteomes" id="UP000001940">
    <property type="component" value="Chromosome V"/>
</dbReference>
<dbReference type="GO" id="GO:0005811">
    <property type="term" value="C:lipid droplet"/>
    <property type="evidence" value="ECO:0000318"/>
    <property type="project" value="GO_Central"/>
</dbReference>
<dbReference type="InParanoid" id="A0A0K3AVC7"/>
<dbReference type="CTD" id="190094"/>
<gene>
    <name evidence="1" type="ORF">CELE_Y50D4B.2</name>
    <name evidence="1 3" type="ORF">Y50D4B.2</name>
</gene>
<dbReference type="PANTHER" id="PTHR12286:SF5">
    <property type="entry name" value="SACCHAROPINE DEHYDROGENASE-LIKE OXIDOREDUCTASE"/>
    <property type="match status" value="1"/>
</dbReference>